<feature type="region of interest" description="Disordered" evidence="1">
    <location>
        <begin position="228"/>
        <end position="252"/>
    </location>
</feature>
<evidence type="ECO:0000313" key="2">
    <source>
        <dbReference type="EMBL" id="KAF2549063.1"/>
    </source>
</evidence>
<feature type="compositionally biased region" description="Basic and acidic residues" evidence="1">
    <location>
        <begin position="228"/>
        <end position="249"/>
    </location>
</feature>
<proteinExistence type="predicted"/>
<reference evidence="2" key="1">
    <citation type="submission" date="2019-12" db="EMBL/GenBank/DDBJ databases">
        <title>Genome sequencing and annotation of Brassica cretica.</title>
        <authorList>
            <person name="Studholme D.J."/>
            <person name="Sarris P.F."/>
        </authorList>
    </citation>
    <scope>NUCLEOTIDE SEQUENCE</scope>
    <source>
        <strain evidence="2">PFS-102/07</strain>
        <tissue evidence="2">Leaf</tissue>
    </source>
</reference>
<protein>
    <recommendedName>
        <fullName evidence="3">Retrotransposon gag domain-containing protein</fullName>
    </recommendedName>
</protein>
<evidence type="ECO:0008006" key="3">
    <source>
        <dbReference type="Google" id="ProtNLM"/>
    </source>
</evidence>
<comment type="caution">
    <text evidence="2">The sequence shown here is derived from an EMBL/GenBank/DDBJ whole genome shotgun (WGS) entry which is preliminary data.</text>
</comment>
<evidence type="ECO:0000256" key="1">
    <source>
        <dbReference type="SAM" id="MobiDB-lite"/>
    </source>
</evidence>
<feature type="region of interest" description="Disordered" evidence="1">
    <location>
        <begin position="270"/>
        <end position="313"/>
    </location>
</feature>
<organism evidence="2">
    <name type="scientific">Brassica cretica</name>
    <name type="common">Mustard</name>
    <dbReference type="NCBI Taxonomy" id="69181"/>
    <lineage>
        <taxon>Eukaryota</taxon>
        <taxon>Viridiplantae</taxon>
        <taxon>Streptophyta</taxon>
        <taxon>Embryophyta</taxon>
        <taxon>Tracheophyta</taxon>
        <taxon>Spermatophyta</taxon>
        <taxon>Magnoliopsida</taxon>
        <taxon>eudicotyledons</taxon>
        <taxon>Gunneridae</taxon>
        <taxon>Pentapetalae</taxon>
        <taxon>rosids</taxon>
        <taxon>malvids</taxon>
        <taxon>Brassicales</taxon>
        <taxon>Brassicaceae</taxon>
        <taxon>Brassiceae</taxon>
        <taxon>Brassica</taxon>
    </lineage>
</organism>
<sequence length="568" mass="65717">MATIQKIKAQLDRLEERNNPVRNQAQGQRPQKRKYSSGDAPETDNVEPKPPDPSWTVPCSTPIGQKREVIKSCAYTSDTLVFSGLSRNSEVYLIWEMNMYKWLWSKKIPKDKRLTQAVQAFTQNAYQWWLKESTQQVLDWRDLKVRMYKEFVEKFQHHTGPNNYVLVTMKETKSLGPYMLCKPTPKPEHEGVQVKNKNAKTGLEVQQKPTSTSLLEAKVLKEFCPRNKDILDPKEEETSSQGEMREAAHNQDLMATIEKIKAQLDRLEERNNPVRNQAQGQRPQKRKYSSGNAPETDNVEPKPPDPSWTVPYSTPIGQKREVIKSCAYTSDTLVFSGLSRNPEVYQIWEMNMDKWLRSKKIPKDKRLTQAVQAFTRNAYQWWLRESTQQVLDWRDLKVRIYKEFVEKFQHHTGPNNYVLVTMKETKSLGPYMLCKPTPKPEHEGVQVKNKNAKTGLEVQQKPTSTSLLEAKVLKEFCPRNKDILDPKEEETSSQGYTVSRSKPCQEGGDVVVLKSVAQPESHQTFQTGHLGDTSDRGSVQGAYINNHKEFWHKTNFNRRRTQIFITEA</sequence>
<dbReference type="EMBL" id="QGKY02001925">
    <property type="protein sequence ID" value="KAF2549063.1"/>
    <property type="molecule type" value="Genomic_DNA"/>
</dbReference>
<feature type="compositionally biased region" description="Basic and acidic residues" evidence="1">
    <location>
        <begin position="9"/>
        <end position="19"/>
    </location>
</feature>
<dbReference type="AlphaFoldDB" id="A0A8S9GTC6"/>
<feature type="compositionally biased region" description="Polar residues" evidence="1">
    <location>
        <begin position="273"/>
        <end position="282"/>
    </location>
</feature>
<gene>
    <name evidence="2" type="ORF">F2Q70_00021205</name>
</gene>
<accession>A0A8S9GTC6</accession>
<feature type="compositionally biased region" description="Polar residues" evidence="1">
    <location>
        <begin position="20"/>
        <end position="29"/>
    </location>
</feature>
<name>A0A8S9GTC6_BRACR</name>
<feature type="region of interest" description="Disordered" evidence="1">
    <location>
        <begin position="484"/>
        <end position="503"/>
    </location>
</feature>
<feature type="region of interest" description="Disordered" evidence="1">
    <location>
        <begin position="1"/>
        <end position="60"/>
    </location>
</feature>
<feature type="compositionally biased region" description="Polar residues" evidence="1">
    <location>
        <begin position="492"/>
        <end position="502"/>
    </location>
</feature>